<dbReference type="EMBL" id="CAJPDS010000107">
    <property type="protein sequence ID" value="CAF9937981.1"/>
    <property type="molecule type" value="Genomic_DNA"/>
</dbReference>
<name>A0A8H3G895_9LECA</name>
<evidence type="ECO:0000313" key="5">
    <source>
        <dbReference type="Proteomes" id="UP000664521"/>
    </source>
</evidence>
<dbReference type="GO" id="GO:0046872">
    <property type="term" value="F:metal ion binding"/>
    <property type="evidence" value="ECO:0007669"/>
    <property type="project" value="UniProtKB-KW"/>
</dbReference>
<keyword evidence="1" id="KW-0349">Heme</keyword>
<gene>
    <name evidence="4" type="primary">HMX1</name>
    <name evidence="4" type="ORF">HETSPECPRED_000730</name>
</gene>
<dbReference type="GO" id="GO:0006788">
    <property type="term" value="P:heme oxidation"/>
    <property type="evidence" value="ECO:0007669"/>
    <property type="project" value="InterPro"/>
</dbReference>
<dbReference type="GO" id="GO:0004392">
    <property type="term" value="F:heme oxygenase (decyclizing) activity"/>
    <property type="evidence" value="ECO:0007669"/>
    <property type="project" value="InterPro"/>
</dbReference>
<dbReference type="OrthoDB" id="652091at2759"/>
<dbReference type="Pfam" id="PF01126">
    <property type="entry name" value="Heme_oxygenase"/>
    <property type="match status" value="1"/>
</dbReference>
<proteinExistence type="predicted"/>
<dbReference type="AlphaFoldDB" id="A0A8H3G895"/>
<dbReference type="InterPro" id="IPR016053">
    <property type="entry name" value="Haem_Oase-like"/>
</dbReference>
<protein>
    <submittedName>
        <fullName evidence="4">Heme oxygenase</fullName>
    </submittedName>
</protein>
<keyword evidence="5" id="KW-1185">Reference proteome</keyword>
<dbReference type="InterPro" id="IPR002051">
    <property type="entry name" value="Haem_Oase"/>
</dbReference>
<accession>A0A8H3G895</accession>
<reference evidence="4" key="1">
    <citation type="submission" date="2021-03" db="EMBL/GenBank/DDBJ databases">
        <authorList>
            <person name="Tagirdzhanova G."/>
        </authorList>
    </citation>
    <scope>NUCLEOTIDE SEQUENCE</scope>
</reference>
<dbReference type="PANTHER" id="PTHR10720:SF0">
    <property type="entry name" value="HEME OXYGENASE"/>
    <property type="match status" value="1"/>
</dbReference>
<dbReference type="Proteomes" id="UP000664521">
    <property type="component" value="Unassembled WGS sequence"/>
</dbReference>
<evidence type="ECO:0000313" key="4">
    <source>
        <dbReference type="EMBL" id="CAF9937981.1"/>
    </source>
</evidence>
<evidence type="ECO:0000256" key="2">
    <source>
        <dbReference type="ARBA" id="ARBA00022723"/>
    </source>
</evidence>
<dbReference type="SUPFAM" id="SSF48613">
    <property type="entry name" value="Heme oxygenase-like"/>
    <property type="match status" value="1"/>
</dbReference>
<comment type="caution">
    <text evidence="4">The sequence shown here is derived from an EMBL/GenBank/DDBJ whole genome shotgun (WGS) entry which is preliminary data.</text>
</comment>
<evidence type="ECO:0000256" key="1">
    <source>
        <dbReference type="ARBA" id="ARBA00022617"/>
    </source>
</evidence>
<dbReference type="InterPro" id="IPR016084">
    <property type="entry name" value="Haem_Oase-like_multi-hlx"/>
</dbReference>
<sequence length="302" mass="32864">MSPPPSLTPSLGQEINTATRSLHTTLNRTILSLLPLALPPHTSTPTLYATGMTAILPIYEAFESTHTSLLSSPSLQPRTRHLLATLHIPALLRSARLGADLSHLLPDERTRELEQGPQLRDFLIHISHTIETRPHLLIAYTWIFYLALFAGGRYLRKELRESGIFPATSSSDDAEEENPGLTFWHFDSSANEEELKNEFKARVQGIEGSLTEDERRDVVQEAGRVMGFLGDVVGEVEAWVARGGGQAERGVEVRDGEVIGGGRSLMQLLNEAISLGIGFGRAVAGRLTFGSRGAVQGAVALA</sequence>
<organism evidence="4 5">
    <name type="scientific">Heterodermia speciosa</name>
    <dbReference type="NCBI Taxonomy" id="116794"/>
    <lineage>
        <taxon>Eukaryota</taxon>
        <taxon>Fungi</taxon>
        <taxon>Dikarya</taxon>
        <taxon>Ascomycota</taxon>
        <taxon>Pezizomycotina</taxon>
        <taxon>Lecanoromycetes</taxon>
        <taxon>OSLEUM clade</taxon>
        <taxon>Lecanoromycetidae</taxon>
        <taxon>Caliciales</taxon>
        <taxon>Physciaceae</taxon>
        <taxon>Heterodermia</taxon>
    </lineage>
</organism>
<keyword evidence="2" id="KW-0479">Metal-binding</keyword>
<evidence type="ECO:0000256" key="3">
    <source>
        <dbReference type="ARBA" id="ARBA00023004"/>
    </source>
</evidence>
<dbReference type="Gene3D" id="1.20.910.10">
    <property type="entry name" value="Heme oxygenase-like"/>
    <property type="match status" value="1"/>
</dbReference>
<dbReference type="PANTHER" id="PTHR10720">
    <property type="entry name" value="HEME OXYGENASE"/>
    <property type="match status" value="1"/>
</dbReference>
<keyword evidence="3" id="KW-0408">Iron</keyword>
<dbReference type="CDD" id="cd19165">
    <property type="entry name" value="HemeO"/>
    <property type="match status" value="1"/>
</dbReference>